<sequence>MIIVYSKGFDYPSYEFYTMDVKPGLKAEVPIFACIAEAELCYASLKVSLEQVTSVSEVERIMAATYLCTFH</sequence>
<organism evidence="3">
    <name type="scientific">Gongylonema pulchrum</name>
    <dbReference type="NCBI Taxonomy" id="637853"/>
    <lineage>
        <taxon>Eukaryota</taxon>
        <taxon>Metazoa</taxon>
        <taxon>Ecdysozoa</taxon>
        <taxon>Nematoda</taxon>
        <taxon>Chromadorea</taxon>
        <taxon>Rhabditida</taxon>
        <taxon>Spirurina</taxon>
        <taxon>Spiruromorpha</taxon>
        <taxon>Spiruroidea</taxon>
        <taxon>Gongylonematidae</taxon>
        <taxon>Gongylonema</taxon>
    </lineage>
</organism>
<evidence type="ECO:0000313" key="2">
    <source>
        <dbReference type="Proteomes" id="UP000271098"/>
    </source>
</evidence>
<dbReference type="WBParaSite" id="GPUH_0000082901-mRNA-1">
    <property type="protein sequence ID" value="GPUH_0000082901-mRNA-1"/>
    <property type="gene ID" value="GPUH_0000082901"/>
</dbReference>
<dbReference type="AlphaFoldDB" id="A0A183CWI8"/>
<keyword evidence="2" id="KW-1185">Reference proteome</keyword>
<protein>
    <submittedName>
        <fullName evidence="3">BURP domain-containing protein</fullName>
    </submittedName>
</protein>
<reference evidence="3" key="1">
    <citation type="submission" date="2016-06" db="UniProtKB">
        <authorList>
            <consortium name="WormBaseParasite"/>
        </authorList>
    </citation>
    <scope>IDENTIFICATION</scope>
</reference>
<reference evidence="1 2" key="2">
    <citation type="submission" date="2018-11" db="EMBL/GenBank/DDBJ databases">
        <authorList>
            <consortium name="Pathogen Informatics"/>
        </authorList>
    </citation>
    <scope>NUCLEOTIDE SEQUENCE [LARGE SCALE GENOMIC DNA]</scope>
</reference>
<evidence type="ECO:0000313" key="3">
    <source>
        <dbReference type="WBParaSite" id="GPUH_0000082901-mRNA-1"/>
    </source>
</evidence>
<dbReference type="EMBL" id="UYRT01000849">
    <property type="protein sequence ID" value="VDK28823.1"/>
    <property type="molecule type" value="Genomic_DNA"/>
</dbReference>
<name>A0A183CWI8_9BILA</name>
<accession>A0A183CWI8</accession>
<evidence type="ECO:0000313" key="1">
    <source>
        <dbReference type="EMBL" id="VDK28823.1"/>
    </source>
</evidence>
<dbReference type="Proteomes" id="UP000271098">
    <property type="component" value="Unassembled WGS sequence"/>
</dbReference>
<proteinExistence type="predicted"/>
<gene>
    <name evidence="1" type="ORF">GPUH_LOCUS829</name>
</gene>